<name>A0A7Y9LP97_9BURK</name>
<dbReference type="AlphaFoldDB" id="A0A7Y9LP97"/>
<dbReference type="EMBL" id="JACBYR010000001">
    <property type="protein sequence ID" value="NYE83716.1"/>
    <property type="molecule type" value="Genomic_DNA"/>
</dbReference>
<reference evidence="1 2" key="1">
    <citation type="submission" date="2020-07" db="EMBL/GenBank/DDBJ databases">
        <title>Genomic Encyclopedia of Type Strains, Phase IV (KMG-V): Genome sequencing to study the core and pangenomes of soil and plant-associated prokaryotes.</title>
        <authorList>
            <person name="Whitman W."/>
        </authorList>
    </citation>
    <scope>NUCLEOTIDE SEQUENCE [LARGE SCALE GENOMIC DNA]</scope>
    <source>
        <strain evidence="1 2">SAS40</strain>
    </source>
</reference>
<protein>
    <recommendedName>
        <fullName evidence="3">Cofactor-independent phosphoglycerate mutase</fullName>
    </recommendedName>
</protein>
<organism evidence="1 2">
    <name type="scientific">Pigmentiphaga litoralis</name>
    <dbReference type="NCBI Taxonomy" id="516702"/>
    <lineage>
        <taxon>Bacteria</taxon>
        <taxon>Pseudomonadati</taxon>
        <taxon>Pseudomonadota</taxon>
        <taxon>Betaproteobacteria</taxon>
        <taxon>Burkholderiales</taxon>
        <taxon>Alcaligenaceae</taxon>
        <taxon>Pigmentiphaga</taxon>
    </lineage>
</organism>
<keyword evidence="2" id="KW-1185">Reference proteome</keyword>
<proteinExistence type="predicted"/>
<evidence type="ECO:0000313" key="2">
    <source>
        <dbReference type="Proteomes" id="UP000542125"/>
    </source>
</evidence>
<comment type="caution">
    <text evidence="1">The sequence shown here is derived from an EMBL/GenBank/DDBJ whole genome shotgun (WGS) entry which is preliminary data.</text>
</comment>
<dbReference type="PIRSF" id="PIRSF015283">
    <property type="entry name" value="Regulatory_RpfE"/>
    <property type="match status" value="1"/>
</dbReference>
<dbReference type="Proteomes" id="UP000542125">
    <property type="component" value="Unassembled WGS sequence"/>
</dbReference>
<dbReference type="InterPro" id="IPR016631">
    <property type="entry name" value="Regulatory_RpfE"/>
</dbReference>
<evidence type="ECO:0008006" key="3">
    <source>
        <dbReference type="Google" id="ProtNLM"/>
    </source>
</evidence>
<sequence>MPASPSLVLVVPGALPPGPIAPELAKQLSATPSPAPTLLKWLRTAPATVSEPPVFDPKATPSEAWWLHRAGFEPPAGPGDAPDAPMAPLGAGLAALLAPDAQGDGPLWVADLAHIQVGRDGLVLTDTNSLDITADESRALLATVQPLFDADGFTVTYLTPRRWQVGLPDGLTPYAATPSAVMGGDLNDYWPKGLPARPWRRLANDVQMSWHEHPVNEARAERGEPAVNGLWLHGGAPAWTPTWRGTPPRHLIGDAPWLQGLAERAKLAWSGSSTPASQIKTDAAILLDALELPCRAQAWGDWLAALTRLDADWFAPLDAALLDGSIQAIDLVFPDVERHVTLRLTARPKALRWLPQPKQDWTRWWLHPES</sequence>
<evidence type="ECO:0000313" key="1">
    <source>
        <dbReference type="EMBL" id="NYE83716.1"/>
    </source>
</evidence>
<gene>
    <name evidence="1" type="ORF">FHW18_002987</name>
</gene>
<accession>A0A7Y9LP97</accession>
<dbReference type="RefSeq" id="WP_257022000.1">
    <property type="nucleotide sequence ID" value="NZ_JACBYR010000001.1"/>
</dbReference>